<gene>
    <name evidence="4" type="ORF">GCM10012284_05860</name>
</gene>
<protein>
    <submittedName>
        <fullName evidence="4">ABC transporter substrate-binding protein</fullName>
    </submittedName>
</protein>
<dbReference type="SUPFAM" id="SSF53850">
    <property type="entry name" value="Periplasmic binding protein-like II"/>
    <property type="match status" value="1"/>
</dbReference>
<dbReference type="GO" id="GO:0015833">
    <property type="term" value="P:peptide transport"/>
    <property type="evidence" value="ECO:0007669"/>
    <property type="project" value="TreeGrafter"/>
</dbReference>
<dbReference type="CDD" id="cd00995">
    <property type="entry name" value="PBP2_NikA_DppA_OppA_like"/>
    <property type="match status" value="1"/>
</dbReference>
<keyword evidence="2" id="KW-0812">Transmembrane</keyword>
<dbReference type="InterPro" id="IPR030678">
    <property type="entry name" value="Peptide/Ni-bd"/>
</dbReference>
<dbReference type="InterPro" id="IPR000914">
    <property type="entry name" value="SBP_5_dom"/>
</dbReference>
<proteinExistence type="predicted"/>
<keyword evidence="1" id="KW-0732">Signal</keyword>
<organism evidence="4 5">
    <name type="scientific">Mangrovihabitans endophyticus</name>
    <dbReference type="NCBI Taxonomy" id="1751298"/>
    <lineage>
        <taxon>Bacteria</taxon>
        <taxon>Bacillati</taxon>
        <taxon>Actinomycetota</taxon>
        <taxon>Actinomycetes</taxon>
        <taxon>Micromonosporales</taxon>
        <taxon>Micromonosporaceae</taxon>
        <taxon>Mangrovihabitans</taxon>
    </lineage>
</organism>
<dbReference type="Gene3D" id="3.40.190.10">
    <property type="entry name" value="Periplasmic binding protein-like II"/>
    <property type="match status" value="1"/>
</dbReference>
<reference evidence="4" key="2">
    <citation type="submission" date="2020-09" db="EMBL/GenBank/DDBJ databases">
        <authorList>
            <person name="Sun Q."/>
            <person name="Zhou Y."/>
        </authorList>
    </citation>
    <scope>NUCLEOTIDE SEQUENCE</scope>
    <source>
        <strain evidence="4">CGMCC 4.7299</strain>
    </source>
</reference>
<keyword evidence="5" id="KW-1185">Reference proteome</keyword>
<dbReference type="PANTHER" id="PTHR30290:SF38">
    <property type="entry name" value="D,D-DIPEPTIDE-BINDING PERIPLASMIC PROTEIN DDPA-RELATED"/>
    <property type="match status" value="1"/>
</dbReference>
<accession>A0A8J3BSP6</accession>
<dbReference type="EMBL" id="BMMX01000001">
    <property type="protein sequence ID" value="GGK74761.1"/>
    <property type="molecule type" value="Genomic_DNA"/>
</dbReference>
<keyword evidence="2" id="KW-0472">Membrane</keyword>
<feature type="transmembrane region" description="Helical" evidence="2">
    <location>
        <begin position="21"/>
        <end position="41"/>
    </location>
</feature>
<dbReference type="Pfam" id="PF00496">
    <property type="entry name" value="SBP_bac_5"/>
    <property type="match status" value="1"/>
</dbReference>
<keyword evidence="2" id="KW-1133">Transmembrane helix</keyword>
<dbReference type="AlphaFoldDB" id="A0A8J3BSP6"/>
<evidence type="ECO:0000256" key="1">
    <source>
        <dbReference type="ARBA" id="ARBA00022729"/>
    </source>
</evidence>
<dbReference type="PANTHER" id="PTHR30290">
    <property type="entry name" value="PERIPLASMIC BINDING COMPONENT OF ABC TRANSPORTER"/>
    <property type="match status" value="1"/>
</dbReference>
<reference evidence="4" key="1">
    <citation type="journal article" date="2014" name="Int. J. Syst. Evol. Microbiol.">
        <title>Complete genome sequence of Corynebacterium casei LMG S-19264T (=DSM 44701T), isolated from a smear-ripened cheese.</title>
        <authorList>
            <consortium name="US DOE Joint Genome Institute (JGI-PGF)"/>
            <person name="Walter F."/>
            <person name="Albersmeier A."/>
            <person name="Kalinowski J."/>
            <person name="Ruckert C."/>
        </authorList>
    </citation>
    <scope>NUCLEOTIDE SEQUENCE</scope>
    <source>
        <strain evidence="4">CGMCC 4.7299</strain>
    </source>
</reference>
<dbReference type="Proteomes" id="UP000656042">
    <property type="component" value="Unassembled WGS sequence"/>
</dbReference>
<dbReference type="RefSeq" id="WP_189077417.1">
    <property type="nucleotide sequence ID" value="NZ_BMMX01000001.1"/>
</dbReference>
<evidence type="ECO:0000313" key="5">
    <source>
        <dbReference type="Proteomes" id="UP000656042"/>
    </source>
</evidence>
<dbReference type="GO" id="GO:0043190">
    <property type="term" value="C:ATP-binding cassette (ABC) transporter complex"/>
    <property type="evidence" value="ECO:0007669"/>
    <property type="project" value="InterPro"/>
</dbReference>
<dbReference type="GO" id="GO:0042597">
    <property type="term" value="C:periplasmic space"/>
    <property type="evidence" value="ECO:0007669"/>
    <property type="project" value="UniProtKB-ARBA"/>
</dbReference>
<feature type="domain" description="Solute-binding protein family 5" evidence="3">
    <location>
        <begin position="116"/>
        <end position="475"/>
    </location>
</feature>
<evidence type="ECO:0000313" key="4">
    <source>
        <dbReference type="EMBL" id="GGK74761.1"/>
    </source>
</evidence>
<sequence length="565" mass="62166">MVERSEGVSRDGTRAHPARNGPVAALIACLLVLAGCFGGAAQDDETRQGALPGVHPDDSLPAVPGGVFRIAARADAPSLDPLKESANSTHIAVGYVYSKLVDYKVGKDTPFGTHQLEGDLAEAWETSPDGLSWTFHLRHGVRFQNVAPVNGREFTSADVACTLDAVRERGQQRGDIGMIQSWDTPDPYTVVFTLASPYPDLAAKFAGHFLWMLPCEGTEGRFDLATRAIGTGPFMLTKWNKDKERTYAKNPDYYVAGKPYLDGLHVIVIPDTAAASAALRTKKVDLVATVTDMASVRALVKSDPDIYVAKELAYQPTIVYMNQAVKPFDDLRVRKAVAMSIDRADMLTSIRPGGLISGPVTPKVAGALSPAEVRELQPYDPERARKLLAEAGLANGFTTKMIVTNGYSDTVVREAQWVQEDLGKVGIKVEIDMQDYATYFTKSWAGKDYAIGAGLQTPWLTADDMLISQWYSRGTRNWFNIDDPHLDQMILAQRAVQDPARRLEALKDIQRYIIDKVSNPLPLYIYESIVLYGGYMHDIHPQPDYGSRDYMNMWMDKDAPGRTGG</sequence>
<dbReference type="GO" id="GO:1904680">
    <property type="term" value="F:peptide transmembrane transporter activity"/>
    <property type="evidence" value="ECO:0007669"/>
    <property type="project" value="TreeGrafter"/>
</dbReference>
<dbReference type="PIRSF" id="PIRSF002741">
    <property type="entry name" value="MppA"/>
    <property type="match status" value="1"/>
</dbReference>
<dbReference type="InterPro" id="IPR039424">
    <property type="entry name" value="SBP_5"/>
</dbReference>
<evidence type="ECO:0000259" key="3">
    <source>
        <dbReference type="Pfam" id="PF00496"/>
    </source>
</evidence>
<evidence type="ECO:0000256" key="2">
    <source>
        <dbReference type="SAM" id="Phobius"/>
    </source>
</evidence>
<name>A0A8J3BSP6_9ACTN</name>
<dbReference type="Gene3D" id="3.10.105.10">
    <property type="entry name" value="Dipeptide-binding Protein, Domain 3"/>
    <property type="match status" value="1"/>
</dbReference>
<comment type="caution">
    <text evidence="4">The sequence shown here is derived from an EMBL/GenBank/DDBJ whole genome shotgun (WGS) entry which is preliminary data.</text>
</comment>